<gene>
    <name evidence="1" type="ORF">DYB28_012738</name>
</gene>
<evidence type="ECO:0000313" key="1">
    <source>
        <dbReference type="EMBL" id="RLO03481.1"/>
    </source>
</evidence>
<organism evidence="1 2">
    <name type="scientific">Aphanomyces astaci</name>
    <name type="common">Crayfish plague agent</name>
    <dbReference type="NCBI Taxonomy" id="112090"/>
    <lineage>
        <taxon>Eukaryota</taxon>
        <taxon>Sar</taxon>
        <taxon>Stramenopiles</taxon>
        <taxon>Oomycota</taxon>
        <taxon>Saprolegniomycetes</taxon>
        <taxon>Saprolegniales</taxon>
        <taxon>Verrucalvaceae</taxon>
        <taxon>Aphanomyces</taxon>
    </lineage>
</organism>
<dbReference type="Proteomes" id="UP000275652">
    <property type="component" value="Unassembled WGS sequence"/>
</dbReference>
<reference evidence="1 2" key="1">
    <citation type="journal article" date="2018" name="J. Invertebr. Pathol.">
        <title>New genotyping method for the causative agent of crayfish plague (Aphanomyces astaci) based on whole genome data.</title>
        <authorList>
            <person name="Minardi D."/>
            <person name="Studholme D.J."/>
            <person name="van der Giezen M."/>
            <person name="Pretto T."/>
            <person name="Oidtmann B."/>
        </authorList>
    </citation>
    <scope>NUCLEOTIDE SEQUENCE [LARGE SCALE GENOMIC DNA]</scope>
    <source>
        <strain evidence="1 2">KB13</strain>
    </source>
</reference>
<dbReference type="EMBL" id="QUTI01030832">
    <property type="protein sequence ID" value="RLO03481.1"/>
    <property type="molecule type" value="Genomic_DNA"/>
</dbReference>
<evidence type="ECO:0000313" key="2">
    <source>
        <dbReference type="Proteomes" id="UP000275652"/>
    </source>
</evidence>
<dbReference type="AlphaFoldDB" id="A0A9X8DU69"/>
<sequence>MREYQKYLGQMNALQCNGSHPFVMPVRIALFNRDHNSITNYCVSAFEEDIHNLYVLKQRLQRAICFDMKILDAGSRFCRMLDEVMRSLEQDHLEWVTKKAKWSSKS</sequence>
<protein>
    <submittedName>
        <fullName evidence="1">Uncharacterized protein</fullName>
    </submittedName>
</protein>
<proteinExistence type="predicted"/>
<comment type="caution">
    <text evidence="1">The sequence shown here is derived from an EMBL/GenBank/DDBJ whole genome shotgun (WGS) entry which is preliminary data.</text>
</comment>
<accession>A0A9X8DU69</accession>
<name>A0A9X8DU69_APHAT</name>